<protein>
    <recommendedName>
        <fullName evidence="1">PPM-type phosphatase domain-containing protein</fullName>
    </recommendedName>
</protein>
<sequence>MLTYKAKTYSTCKKGNSENENEDAFILTYPNDESVLKIAVSDGATESSFSQEWAELLVQYFSIFEFNNDTFFVEIYPSVRKQWLEKVHKRDLPWYAQEKLEMGAFATLIGTSISLLSGYCSISAIGDSNIIIYREGQVVLKFPLEKASDFGSSPFLLSSVQERNNRIDKFFFSQEIYKIQKGDLVFIGSDAISQWILWQEENSLNAYQTLLALFSGELDFVNWLNEQRSENRIKNDDTTIVLLKFE</sequence>
<dbReference type="SUPFAM" id="SSF81606">
    <property type="entry name" value="PP2C-like"/>
    <property type="match status" value="1"/>
</dbReference>
<name>A0A7G5XLX1_9BACT</name>
<evidence type="ECO:0000313" key="3">
    <source>
        <dbReference type="Proteomes" id="UP000515344"/>
    </source>
</evidence>
<keyword evidence="3" id="KW-1185">Reference proteome</keyword>
<dbReference type="AlphaFoldDB" id="A0A7G5XLX1"/>
<dbReference type="Pfam" id="PF13672">
    <property type="entry name" value="PP2C_2"/>
    <property type="match status" value="1"/>
</dbReference>
<gene>
    <name evidence="2" type="ORF">H4075_09970</name>
</gene>
<evidence type="ECO:0000313" key="2">
    <source>
        <dbReference type="EMBL" id="QNA46474.1"/>
    </source>
</evidence>
<dbReference type="Proteomes" id="UP000515344">
    <property type="component" value="Chromosome"/>
</dbReference>
<accession>A0A7G5XLX1</accession>
<organism evidence="2 3">
    <name type="scientific">Lacibacter sediminis</name>
    <dbReference type="NCBI Taxonomy" id="2760713"/>
    <lineage>
        <taxon>Bacteria</taxon>
        <taxon>Pseudomonadati</taxon>
        <taxon>Bacteroidota</taxon>
        <taxon>Chitinophagia</taxon>
        <taxon>Chitinophagales</taxon>
        <taxon>Chitinophagaceae</taxon>
        <taxon>Lacibacter</taxon>
    </lineage>
</organism>
<dbReference type="EMBL" id="CP060007">
    <property type="protein sequence ID" value="QNA46474.1"/>
    <property type="molecule type" value="Genomic_DNA"/>
</dbReference>
<reference evidence="3" key="1">
    <citation type="submission" date="2020-08" db="EMBL/GenBank/DDBJ databases">
        <title>Lacibacter sp. S13-6-6 genome sequencing.</title>
        <authorList>
            <person name="Jin L."/>
        </authorList>
    </citation>
    <scope>NUCLEOTIDE SEQUENCE [LARGE SCALE GENOMIC DNA]</scope>
    <source>
        <strain evidence="3">S13-6-6</strain>
    </source>
</reference>
<dbReference type="RefSeq" id="WP_182806366.1">
    <property type="nucleotide sequence ID" value="NZ_CP060007.1"/>
</dbReference>
<dbReference type="KEGG" id="lacs:H4075_09970"/>
<proteinExistence type="predicted"/>
<dbReference type="InterPro" id="IPR036457">
    <property type="entry name" value="PPM-type-like_dom_sf"/>
</dbReference>
<feature type="domain" description="PPM-type phosphatase" evidence="1">
    <location>
        <begin position="20"/>
        <end position="211"/>
    </location>
</feature>
<dbReference type="Gene3D" id="3.60.40.10">
    <property type="entry name" value="PPM-type phosphatase domain"/>
    <property type="match status" value="1"/>
</dbReference>
<evidence type="ECO:0000259" key="1">
    <source>
        <dbReference type="Pfam" id="PF13672"/>
    </source>
</evidence>
<dbReference type="InterPro" id="IPR001932">
    <property type="entry name" value="PPM-type_phosphatase-like_dom"/>
</dbReference>